<keyword evidence="2" id="KW-1185">Reference proteome</keyword>
<dbReference type="OrthoDB" id="24419at2157"/>
<dbReference type="eggNOG" id="arCOG04057">
    <property type="taxonomic scope" value="Archaea"/>
</dbReference>
<dbReference type="HOGENOM" id="CLU_2802419_0_0_2"/>
<dbReference type="GO" id="GO:0005840">
    <property type="term" value="C:ribosome"/>
    <property type="evidence" value="ECO:0007669"/>
    <property type="project" value="UniProtKB-KW"/>
</dbReference>
<dbReference type="KEGG" id="ttn:TTX_1505"/>
<proteinExistence type="predicted"/>
<evidence type="ECO:0000313" key="2">
    <source>
        <dbReference type="Proteomes" id="UP000002654"/>
    </source>
</evidence>
<dbReference type="RefSeq" id="WP_014127388.1">
    <property type="nucleotide sequence ID" value="NC_016070.1"/>
</dbReference>
<name>G4RKN9_THETK</name>
<keyword evidence="1" id="KW-0687">Ribonucleoprotein</keyword>
<dbReference type="PaxDb" id="768679-TTX_1505"/>
<protein>
    <submittedName>
        <fullName evidence="1">50S ribosomal protein L38e</fullName>
    </submittedName>
</protein>
<evidence type="ECO:0000313" key="1">
    <source>
        <dbReference type="EMBL" id="CCC82134.1"/>
    </source>
</evidence>
<reference evidence="1 2" key="1">
    <citation type="journal article" date="2011" name="PLoS ONE">
        <title>The complete genome sequence of Thermoproteus tenax: a physiologically versatile member of the Crenarchaeota.</title>
        <authorList>
            <person name="Siebers B."/>
            <person name="Zaparty M."/>
            <person name="Raddatz G."/>
            <person name="Tjaden B."/>
            <person name="Albers S.V."/>
            <person name="Bell S.D."/>
            <person name="Blombach F."/>
            <person name="Kletzin A."/>
            <person name="Kyrpides N."/>
            <person name="Lanz C."/>
            <person name="Plagens A."/>
            <person name="Rampp M."/>
            <person name="Rosinus A."/>
            <person name="von Jan M."/>
            <person name="Makarova K.S."/>
            <person name="Klenk H.P."/>
            <person name="Schuster S.C."/>
            <person name="Hensel R."/>
        </authorList>
    </citation>
    <scope>NUCLEOTIDE SEQUENCE [LARGE SCALE GENOMIC DNA]</scope>
    <source>
        <strain evidence="2">ATCC 35583 / DSM 2078 / JCM 9277 / NBRC 100435 / Kra 1</strain>
    </source>
</reference>
<dbReference type="EMBL" id="FN869859">
    <property type="protein sequence ID" value="CCC82134.1"/>
    <property type="molecule type" value="Genomic_DNA"/>
</dbReference>
<dbReference type="PATRIC" id="fig|768679.9.peg.1526"/>
<dbReference type="AlphaFoldDB" id="G4RKN9"/>
<dbReference type="Proteomes" id="UP000002654">
    <property type="component" value="Chromosome"/>
</dbReference>
<gene>
    <name evidence="1" type="primary">rpl38e</name>
    <name evidence="1" type="ordered locus">TTX_1505</name>
</gene>
<keyword evidence="1" id="KW-0689">Ribosomal protein</keyword>
<dbReference type="GeneID" id="11262386"/>
<accession>G4RKN9</accession>
<sequence>MPKEVFLVEIWRKYAEKAEEIRVKRFPEENVAKLKARLSGYLYTIRLPISKADAILAELKEKGKNIVEF</sequence>
<organism evidence="1 2">
    <name type="scientific">Thermoproteus tenax (strain ATCC 35583 / DSM 2078 / JCM 9277 / NBRC 100435 / Kra 1)</name>
    <dbReference type="NCBI Taxonomy" id="768679"/>
    <lineage>
        <taxon>Archaea</taxon>
        <taxon>Thermoproteota</taxon>
        <taxon>Thermoprotei</taxon>
        <taxon>Thermoproteales</taxon>
        <taxon>Thermoproteaceae</taxon>
        <taxon>Thermoproteus</taxon>
    </lineage>
</organism>